<evidence type="ECO:0000313" key="1">
    <source>
        <dbReference type="EMBL" id="KXN67232.1"/>
    </source>
</evidence>
<gene>
    <name evidence="1" type="ORF">CONCODRAFT_73134</name>
</gene>
<keyword evidence="2" id="KW-1185">Reference proteome</keyword>
<protein>
    <recommendedName>
        <fullName evidence="3">F-box domain-containing protein</fullName>
    </recommendedName>
</protein>
<evidence type="ECO:0008006" key="3">
    <source>
        <dbReference type="Google" id="ProtNLM"/>
    </source>
</evidence>
<dbReference type="AlphaFoldDB" id="A0A137NWW5"/>
<dbReference type="InterPro" id="IPR032675">
    <property type="entry name" value="LRR_dom_sf"/>
</dbReference>
<reference evidence="1 2" key="1">
    <citation type="journal article" date="2015" name="Genome Biol. Evol.">
        <title>Phylogenomic analyses indicate that early fungi evolved digesting cell walls of algal ancestors of land plants.</title>
        <authorList>
            <person name="Chang Y."/>
            <person name="Wang S."/>
            <person name="Sekimoto S."/>
            <person name="Aerts A.L."/>
            <person name="Choi C."/>
            <person name="Clum A."/>
            <person name="LaButti K.M."/>
            <person name="Lindquist E.A."/>
            <person name="Yee Ngan C."/>
            <person name="Ohm R.A."/>
            <person name="Salamov A.A."/>
            <person name="Grigoriev I.V."/>
            <person name="Spatafora J.W."/>
            <person name="Berbee M.L."/>
        </authorList>
    </citation>
    <scope>NUCLEOTIDE SEQUENCE [LARGE SCALE GENOMIC DNA]</scope>
    <source>
        <strain evidence="1 2">NRRL 28638</strain>
    </source>
</reference>
<organism evidence="1 2">
    <name type="scientific">Conidiobolus coronatus (strain ATCC 28846 / CBS 209.66 / NRRL 28638)</name>
    <name type="common">Delacroixia coronata</name>
    <dbReference type="NCBI Taxonomy" id="796925"/>
    <lineage>
        <taxon>Eukaryota</taxon>
        <taxon>Fungi</taxon>
        <taxon>Fungi incertae sedis</taxon>
        <taxon>Zoopagomycota</taxon>
        <taxon>Entomophthoromycotina</taxon>
        <taxon>Entomophthoromycetes</taxon>
        <taxon>Entomophthorales</taxon>
        <taxon>Ancylistaceae</taxon>
        <taxon>Conidiobolus</taxon>
    </lineage>
</organism>
<name>A0A137NWW5_CONC2</name>
<evidence type="ECO:0000313" key="2">
    <source>
        <dbReference type="Proteomes" id="UP000070444"/>
    </source>
</evidence>
<dbReference type="Gene3D" id="3.80.10.10">
    <property type="entry name" value="Ribonuclease Inhibitor"/>
    <property type="match status" value="1"/>
</dbReference>
<accession>A0A137NWW5</accession>
<dbReference type="EMBL" id="KQ964650">
    <property type="protein sequence ID" value="KXN67232.1"/>
    <property type="molecule type" value="Genomic_DNA"/>
</dbReference>
<proteinExistence type="predicted"/>
<dbReference type="Proteomes" id="UP000070444">
    <property type="component" value="Unassembled WGS sequence"/>
</dbReference>
<sequence>MSEINWSLILQKREFYSYITYSECIELSLINQLIRSKLKFRLNSYFNAIKYFNEGYRPRIESELNEAGEEHRLSVEPIIIDSYLNEIEQDLLNLPNKRYIKALKFNETIPVHFLNLMLVQIFPNLTHLEFNRVRVPFKSLLEIFDKLDRLEHLDLSLTRIIKYREENYTASDLIFPESLISLKFSELGLAISQSRNYPKVLYYNTIQDFEDMIGIGIHPQTLPNLKYFTYNPKLSANYENTQSFLKFLNLNKIHSLGTLPRFLTSEIINELAKSNILKYLKLGLFLRNNGTLDTSLVKIDSITKLKMHVDFKTKDFVIQISSLFSQVNQLILNCHYSHSNVLESILLNFPKLKKLTLKSYNGIHTDVFKRLNLPLLREITLFSDLYSSYMISNFDNLNSLKMVAVEWEYDQPGEFDANGDLVDRLGNWICYNSGDNAQYYRKLA</sequence>